<dbReference type="OrthoDB" id="9058532at2"/>
<evidence type="ECO:0000313" key="2">
    <source>
        <dbReference type="EMBL" id="SAL51399.1"/>
    </source>
</evidence>
<feature type="region of interest" description="Disordered" evidence="1">
    <location>
        <begin position="448"/>
        <end position="467"/>
    </location>
</feature>
<dbReference type="EMBL" id="FCOC02000025">
    <property type="protein sequence ID" value="SAL51399.1"/>
    <property type="molecule type" value="Genomic_DNA"/>
</dbReference>
<name>A0A158I568_CABSO</name>
<dbReference type="AlphaFoldDB" id="A0A158I568"/>
<evidence type="ECO:0000256" key="1">
    <source>
        <dbReference type="SAM" id="MobiDB-lite"/>
    </source>
</evidence>
<feature type="compositionally biased region" description="Pro residues" evidence="1">
    <location>
        <begin position="448"/>
        <end position="458"/>
    </location>
</feature>
<dbReference type="Gene3D" id="3.40.50.10540">
    <property type="entry name" value="Crotonobetainyl-coa:carnitine coa-transferase, domain 1"/>
    <property type="match status" value="2"/>
</dbReference>
<dbReference type="PANTHER" id="PTHR48228">
    <property type="entry name" value="SUCCINYL-COA--D-CITRAMALATE COA-TRANSFERASE"/>
    <property type="match status" value="1"/>
</dbReference>
<dbReference type="SUPFAM" id="SSF89796">
    <property type="entry name" value="CoA-transferase family III (CaiB/BaiF)"/>
    <property type="match status" value="2"/>
</dbReference>
<accession>A0A158I568</accession>
<dbReference type="Pfam" id="PF02515">
    <property type="entry name" value="CoA_transf_3"/>
    <property type="match status" value="1"/>
</dbReference>
<dbReference type="InterPro" id="IPR003673">
    <property type="entry name" value="CoA-Trfase_fam_III"/>
</dbReference>
<dbReference type="InterPro" id="IPR023606">
    <property type="entry name" value="CoA-Trfase_III_dom_1_sf"/>
</dbReference>
<evidence type="ECO:0000313" key="3">
    <source>
        <dbReference type="Proteomes" id="UP000054893"/>
    </source>
</evidence>
<protein>
    <submittedName>
        <fullName evidence="2">L-carnitine dehydratase/bile acid-inducible protein F</fullName>
    </submittedName>
</protein>
<dbReference type="Proteomes" id="UP000054893">
    <property type="component" value="Unassembled WGS sequence"/>
</dbReference>
<dbReference type="GO" id="GO:0003824">
    <property type="term" value="F:catalytic activity"/>
    <property type="evidence" value="ECO:0007669"/>
    <property type="project" value="InterPro"/>
</dbReference>
<sequence>MNFALNPLTALWQLAGRNAETLSYLTLSGDERQLPSVYRVSALASASIGAAALAAADCFRQRTGQMQHVELDARRAAIAFRSERYLRINADPAPELRDPLMGFYETRDGRWIQLHTNFKHHRDGVVKLLGCANDHAGVSEAIRGWDGATLDEALASAGLCAALIRTPQEWATLPQARAIAETPLLEIMKIGDAPPEPVGQPDEGGIQRPLSGVRVLDLSRIIAGPVAGRTLAEHGADVLLINGPHLPNIAPLVIDNGRGKRSATIDLRDETGRETLRALSKHADVFLQGYRPGALQDKGFGPEEVARDRPGIVYVTVSAYGHKGPWSQRRGFDSLVQSASGIAWTEAQAAGQTNPRHLPCQALDHATGYLAAFGAMTALQRRAEEGGSWHVRVSLAGTGRWLQSLGLIEDGQKIHDPQIDDVRDALQTIESPFGSLTCTQPPERMPMTPPFWSLPPVPIGTDEPRWT</sequence>
<gene>
    <name evidence="2" type="ORF">AWB64_05489</name>
</gene>
<dbReference type="InterPro" id="IPR050509">
    <property type="entry name" value="CoA-transferase_III"/>
</dbReference>
<dbReference type="PANTHER" id="PTHR48228:SF4">
    <property type="entry name" value="BLR3030 PROTEIN"/>
    <property type="match status" value="1"/>
</dbReference>
<dbReference type="RefSeq" id="WP_099050605.1">
    <property type="nucleotide sequence ID" value="NZ_FCOC02000025.1"/>
</dbReference>
<organism evidence="2 3">
    <name type="scientific">Caballeronia sordidicola</name>
    <name type="common">Burkholderia sordidicola</name>
    <dbReference type="NCBI Taxonomy" id="196367"/>
    <lineage>
        <taxon>Bacteria</taxon>
        <taxon>Pseudomonadati</taxon>
        <taxon>Pseudomonadota</taxon>
        <taxon>Betaproteobacteria</taxon>
        <taxon>Burkholderiales</taxon>
        <taxon>Burkholderiaceae</taxon>
        <taxon>Caballeronia</taxon>
    </lineage>
</organism>
<proteinExistence type="predicted"/>
<dbReference type="InterPro" id="IPR044855">
    <property type="entry name" value="CoA-Trfase_III_dom3_sf"/>
</dbReference>
<dbReference type="Gene3D" id="3.30.1540.10">
    <property type="entry name" value="formyl-coa transferase, domain 3"/>
    <property type="match status" value="1"/>
</dbReference>
<reference evidence="2 3" key="1">
    <citation type="submission" date="2016-01" db="EMBL/GenBank/DDBJ databases">
        <authorList>
            <person name="Oliw E.H."/>
        </authorList>
    </citation>
    <scope>NUCLEOTIDE SEQUENCE [LARGE SCALE GENOMIC DNA]</scope>
    <source>
        <strain evidence="2">LMG 22029</strain>
    </source>
</reference>